<evidence type="ECO:0000313" key="1">
    <source>
        <dbReference type="EMBL" id="VGO12431.1"/>
    </source>
</evidence>
<evidence type="ECO:0008006" key="3">
    <source>
        <dbReference type="Google" id="ProtNLM"/>
    </source>
</evidence>
<sequence>MTTSSLHHTQGIRGYKYQKTERTADCEIYYLHSTAKQLACPQCRSRHTSIIETGRTRDIRGLCIGFKKR</sequence>
<evidence type="ECO:0000313" key="2">
    <source>
        <dbReference type="Proteomes" id="UP000366872"/>
    </source>
</evidence>
<dbReference type="Proteomes" id="UP000366872">
    <property type="component" value="Unassembled WGS sequence"/>
</dbReference>
<organism evidence="1 2">
    <name type="scientific">Pontiella desulfatans</name>
    <dbReference type="NCBI Taxonomy" id="2750659"/>
    <lineage>
        <taxon>Bacteria</taxon>
        <taxon>Pseudomonadati</taxon>
        <taxon>Kiritimatiellota</taxon>
        <taxon>Kiritimatiellia</taxon>
        <taxon>Kiritimatiellales</taxon>
        <taxon>Pontiellaceae</taxon>
        <taxon>Pontiella</taxon>
    </lineage>
</organism>
<accession>A0A6C2TYK3</accession>
<dbReference type="EMBL" id="CAAHFG010000001">
    <property type="protein sequence ID" value="VGO12431.1"/>
    <property type="molecule type" value="Genomic_DNA"/>
</dbReference>
<proteinExistence type="predicted"/>
<protein>
    <recommendedName>
        <fullName evidence="3">Transposase IS204/IS1001/IS1096/IS1165 zinc-finger domain-containing protein</fullName>
    </recommendedName>
</protein>
<name>A0A6C2TYK3_PONDE</name>
<keyword evidence="2" id="KW-1185">Reference proteome</keyword>
<reference evidence="1 2" key="1">
    <citation type="submission" date="2019-04" db="EMBL/GenBank/DDBJ databases">
        <authorList>
            <person name="Van Vliet M D."/>
        </authorList>
    </citation>
    <scope>NUCLEOTIDE SEQUENCE [LARGE SCALE GENOMIC DNA]</scope>
    <source>
        <strain evidence="1 2">F1</strain>
    </source>
</reference>
<gene>
    <name evidence="1" type="ORF">PDESU_00983</name>
</gene>
<dbReference type="AlphaFoldDB" id="A0A6C2TYK3"/>